<dbReference type="KEGG" id="fek:C1H87_19755"/>
<evidence type="ECO:0000313" key="2">
    <source>
        <dbReference type="Proteomes" id="UP000235826"/>
    </source>
</evidence>
<dbReference type="PROSITE" id="PS51257">
    <property type="entry name" value="PROKAR_LIPOPROTEIN"/>
    <property type="match status" value="1"/>
</dbReference>
<dbReference type="RefSeq" id="WP_102757469.1">
    <property type="nucleotide sequence ID" value="NZ_CP025791.1"/>
</dbReference>
<dbReference type="OrthoDB" id="832379at2"/>
<sequence>MSKIFKILFIFPIAVTMLLISCRTEETELIEAPEDEILVANSKIANLMLKTSSNDGSFDNIIDKSNCFNINFPLAVTANNQQINVSSKSDYKIIEYIFDEDDDDTDALDITFPIKISLKDHSVVTVNNYTELSSYSNNCNGENEQDDDIECLDFKYPITASIFNTNNELIDVKTLNSDSSLYELVDNLNVSDFVTINFPITVTLLDGTELNVNNLTELETIIERYNNDCDEDDDYDYNDDDCDDCDREQLTDVLTNCADWTVDKLERDNNDLDNIYDGYTFNFFTDGTLSVYWPSRTVYGTWVANGTGNNITVTINVPDLPYCNNDWILHEISKYTETKVDLRVGGIDRLRYDNGCN</sequence>
<dbReference type="Proteomes" id="UP000235826">
    <property type="component" value="Chromosome"/>
</dbReference>
<dbReference type="EMBL" id="CP025791">
    <property type="protein sequence ID" value="AUP80824.1"/>
    <property type="molecule type" value="Genomic_DNA"/>
</dbReference>
<reference evidence="1 2" key="1">
    <citation type="submission" date="2018-01" db="EMBL/GenBank/DDBJ databases">
        <title>Complete genome sequence of Flavivirga eckloniae ECD14 isolated from seaweed Ecklonia cava.</title>
        <authorList>
            <person name="Lee J.H."/>
            <person name="Baik K.S."/>
            <person name="Seong C.N."/>
        </authorList>
    </citation>
    <scope>NUCLEOTIDE SEQUENCE [LARGE SCALE GENOMIC DNA]</scope>
    <source>
        <strain evidence="1 2">ECD14</strain>
    </source>
</reference>
<proteinExistence type="predicted"/>
<evidence type="ECO:0000313" key="1">
    <source>
        <dbReference type="EMBL" id="AUP80824.1"/>
    </source>
</evidence>
<gene>
    <name evidence="1" type="ORF">C1H87_19755</name>
</gene>
<protein>
    <submittedName>
        <fullName evidence="1">Uncharacterized protein</fullName>
    </submittedName>
</protein>
<keyword evidence="2" id="KW-1185">Reference proteome</keyword>
<accession>A0A2K9PUU8</accession>
<organism evidence="1 2">
    <name type="scientific">Flavivirga eckloniae</name>
    <dbReference type="NCBI Taxonomy" id="1803846"/>
    <lineage>
        <taxon>Bacteria</taxon>
        <taxon>Pseudomonadati</taxon>
        <taxon>Bacteroidota</taxon>
        <taxon>Flavobacteriia</taxon>
        <taxon>Flavobacteriales</taxon>
        <taxon>Flavobacteriaceae</taxon>
        <taxon>Flavivirga</taxon>
    </lineage>
</organism>
<name>A0A2K9PUU8_9FLAO</name>
<dbReference type="AlphaFoldDB" id="A0A2K9PUU8"/>